<gene>
    <name evidence="2" type="ORF">HMPREF1981_01494</name>
</gene>
<dbReference type="HOGENOM" id="CLU_3114726_0_0_10"/>
<organism evidence="2 3">
    <name type="scientific">Bacteroides pyogenes F0041</name>
    <dbReference type="NCBI Taxonomy" id="1321819"/>
    <lineage>
        <taxon>Bacteria</taxon>
        <taxon>Pseudomonadati</taxon>
        <taxon>Bacteroidota</taxon>
        <taxon>Bacteroidia</taxon>
        <taxon>Bacteroidales</taxon>
        <taxon>Bacteroidaceae</taxon>
        <taxon>Bacteroides</taxon>
    </lineage>
</organism>
<accession>U2CME1</accession>
<dbReference type="AlphaFoldDB" id="U2CME1"/>
<comment type="caution">
    <text evidence="2">The sequence shown here is derived from an EMBL/GenBank/DDBJ whole genome shotgun (WGS) entry which is preliminary data.</text>
</comment>
<name>U2CME1_9BACE</name>
<sequence>MRRKRIRRKVFLFSAFSAYICMVSRPCSDKGGERSAGQPAVKARGASRVE</sequence>
<reference evidence="2 3" key="1">
    <citation type="submission" date="2013-08" db="EMBL/GenBank/DDBJ databases">
        <authorList>
            <person name="Weinstock G."/>
            <person name="Sodergren E."/>
            <person name="Wylie T."/>
            <person name="Fulton L."/>
            <person name="Fulton R."/>
            <person name="Fronick C."/>
            <person name="O'Laughlin M."/>
            <person name="Godfrey J."/>
            <person name="Miner T."/>
            <person name="Herter B."/>
            <person name="Appelbaum E."/>
            <person name="Cordes M."/>
            <person name="Lek S."/>
            <person name="Wollam A."/>
            <person name="Pepin K.H."/>
            <person name="Palsikar V.B."/>
            <person name="Mitreva M."/>
            <person name="Wilson R.K."/>
        </authorList>
    </citation>
    <scope>NUCLEOTIDE SEQUENCE [LARGE SCALE GENOMIC DNA]</scope>
    <source>
        <strain evidence="2 3">F0041</strain>
    </source>
</reference>
<proteinExistence type="predicted"/>
<protein>
    <submittedName>
        <fullName evidence="2">Uncharacterized protein</fullName>
    </submittedName>
</protein>
<dbReference type="Proteomes" id="UP000016496">
    <property type="component" value="Unassembled WGS sequence"/>
</dbReference>
<evidence type="ECO:0000256" key="1">
    <source>
        <dbReference type="SAM" id="MobiDB-lite"/>
    </source>
</evidence>
<dbReference type="EMBL" id="AWSV01000081">
    <property type="protein sequence ID" value="ERI85695.1"/>
    <property type="molecule type" value="Genomic_DNA"/>
</dbReference>
<dbReference type="PATRIC" id="fig|1321819.3.peg.1373"/>
<evidence type="ECO:0000313" key="2">
    <source>
        <dbReference type="EMBL" id="ERI85695.1"/>
    </source>
</evidence>
<feature type="region of interest" description="Disordered" evidence="1">
    <location>
        <begin position="27"/>
        <end position="50"/>
    </location>
</feature>
<evidence type="ECO:0000313" key="3">
    <source>
        <dbReference type="Proteomes" id="UP000016496"/>
    </source>
</evidence>